<proteinExistence type="predicted"/>
<dbReference type="AlphaFoldDB" id="A0A949N6B4"/>
<gene>
    <name evidence="2" type="ORF">JGS22_014975</name>
</gene>
<evidence type="ECO:0000313" key="3">
    <source>
        <dbReference type="Proteomes" id="UP000694501"/>
    </source>
</evidence>
<organism evidence="2 3">
    <name type="scientific">Streptomyces tardus</name>
    <dbReference type="NCBI Taxonomy" id="2780544"/>
    <lineage>
        <taxon>Bacteria</taxon>
        <taxon>Bacillati</taxon>
        <taxon>Actinomycetota</taxon>
        <taxon>Actinomycetes</taxon>
        <taxon>Kitasatosporales</taxon>
        <taxon>Streptomycetaceae</taxon>
        <taxon>Streptomyces</taxon>
    </lineage>
</organism>
<dbReference type="Proteomes" id="UP000694501">
    <property type="component" value="Unassembled WGS sequence"/>
</dbReference>
<feature type="region of interest" description="Disordered" evidence="1">
    <location>
        <begin position="72"/>
        <end position="114"/>
    </location>
</feature>
<evidence type="ECO:0000313" key="2">
    <source>
        <dbReference type="EMBL" id="MBU7598882.1"/>
    </source>
</evidence>
<feature type="compositionally biased region" description="Polar residues" evidence="1">
    <location>
        <begin position="95"/>
        <end position="114"/>
    </location>
</feature>
<accession>A0A949N6B4</accession>
<dbReference type="EMBL" id="JAELVF020000001">
    <property type="protein sequence ID" value="MBU7598882.1"/>
    <property type="molecule type" value="Genomic_DNA"/>
</dbReference>
<sequence>MPSYSPEDPSHHTATDHGQVVLTWQQDSSLVTSPVGETAATVLAEHGFVHQGDGIYRLDGDDTAAQARAVRAIGPRLGTRGIHTRLQHPPRAGTPTATPKRTQPAPTRAPSRTR</sequence>
<evidence type="ECO:0000256" key="1">
    <source>
        <dbReference type="SAM" id="MobiDB-lite"/>
    </source>
</evidence>
<name>A0A949N6B4_9ACTN</name>
<keyword evidence="3" id="KW-1185">Reference proteome</keyword>
<comment type="caution">
    <text evidence="2">The sequence shown here is derived from an EMBL/GenBank/DDBJ whole genome shotgun (WGS) entry which is preliminary data.</text>
</comment>
<reference evidence="2" key="1">
    <citation type="submission" date="2021-06" db="EMBL/GenBank/DDBJ databases">
        <title>Sequencing of actinobacteria type strains.</title>
        <authorList>
            <person name="Nguyen G.-S."/>
            <person name="Wentzel A."/>
        </authorList>
    </citation>
    <scope>NUCLEOTIDE SEQUENCE</scope>
    <source>
        <strain evidence="2">P38-E01</strain>
    </source>
</reference>
<protein>
    <submittedName>
        <fullName evidence="2">Uncharacterized protein</fullName>
    </submittedName>
</protein>